<dbReference type="Gene3D" id="3.40.50.200">
    <property type="entry name" value="Peptidase S8/S53 domain"/>
    <property type="match status" value="1"/>
</dbReference>
<keyword evidence="2 6" id="KW-0645">Protease</keyword>
<dbReference type="InterPro" id="IPR000209">
    <property type="entry name" value="Peptidase_S8/S53_dom"/>
</dbReference>
<comment type="similarity">
    <text evidence="1 6 7">Belongs to the peptidase S8 family.</text>
</comment>
<accession>A0A1Y5Y928</accession>
<feature type="chain" id="PRO_5011989078" evidence="8">
    <location>
        <begin position="23"/>
        <end position="1074"/>
    </location>
</feature>
<evidence type="ECO:0000313" key="11">
    <source>
        <dbReference type="Proteomes" id="UP000192674"/>
    </source>
</evidence>
<evidence type="ECO:0000313" key="10">
    <source>
        <dbReference type="EMBL" id="SMD27086.1"/>
    </source>
</evidence>
<dbReference type="PROSITE" id="PS00136">
    <property type="entry name" value="SUBTILASE_ASP"/>
    <property type="match status" value="1"/>
</dbReference>
<dbReference type="SUPFAM" id="SSF52743">
    <property type="entry name" value="Subtilisin-like"/>
    <property type="match status" value="1"/>
</dbReference>
<gene>
    <name evidence="10" type="ORF">SAMN05661093_10683</name>
</gene>
<dbReference type="PRINTS" id="PR00723">
    <property type="entry name" value="SUBTILISIN"/>
</dbReference>
<dbReference type="InterPro" id="IPR022398">
    <property type="entry name" value="Peptidase_S8_His-AS"/>
</dbReference>
<evidence type="ECO:0000256" key="4">
    <source>
        <dbReference type="ARBA" id="ARBA00022825"/>
    </source>
</evidence>
<dbReference type="PANTHER" id="PTHR43806:SF11">
    <property type="entry name" value="CEREVISIN-RELATED"/>
    <property type="match status" value="1"/>
</dbReference>
<dbReference type="InterPro" id="IPR023827">
    <property type="entry name" value="Peptidase_S8_Asp-AS"/>
</dbReference>
<protein>
    <submittedName>
        <fullName evidence="10">Subtilase family protein</fullName>
    </submittedName>
</protein>
<keyword evidence="11" id="KW-1185">Reference proteome</keyword>
<dbReference type="InterPro" id="IPR023828">
    <property type="entry name" value="Peptidase_S8_Ser-AS"/>
</dbReference>
<evidence type="ECO:0000259" key="9">
    <source>
        <dbReference type="Pfam" id="PF00082"/>
    </source>
</evidence>
<feature type="domain" description="Peptidase S8/S53" evidence="9">
    <location>
        <begin position="198"/>
        <end position="458"/>
    </location>
</feature>
<organism evidence="10 11">
    <name type="scientific">Kibdelosporangium aridum</name>
    <dbReference type="NCBI Taxonomy" id="2030"/>
    <lineage>
        <taxon>Bacteria</taxon>
        <taxon>Bacillati</taxon>
        <taxon>Actinomycetota</taxon>
        <taxon>Actinomycetes</taxon>
        <taxon>Pseudonocardiales</taxon>
        <taxon>Pseudonocardiaceae</taxon>
        <taxon>Kibdelosporangium</taxon>
    </lineage>
</organism>
<feature type="signal peptide" evidence="8">
    <location>
        <begin position="1"/>
        <end position="22"/>
    </location>
</feature>
<dbReference type="PROSITE" id="PS51892">
    <property type="entry name" value="SUBTILASE"/>
    <property type="match status" value="1"/>
</dbReference>
<reference evidence="10 11" key="1">
    <citation type="submission" date="2017-04" db="EMBL/GenBank/DDBJ databases">
        <authorList>
            <person name="Afonso C.L."/>
            <person name="Miller P.J."/>
            <person name="Scott M.A."/>
            <person name="Spackman E."/>
            <person name="Goraichik I."/>
            <person name="Dimitrov K.M."/>
            <person name="Suarez D.L."/>
            <person name="Swayne D.E."/>
        </authorList>
    </citation>
    <scope>NUCLEOTIDE SEQUENCE [LARGE SCALE GENOMIC DNA]</scope>
    <source>
        <strain evidence="10 11">DSM 43828</strain>
    </source>
</reference>
<name>A0A1Y5Y928_KIBAR</name>
<dbReference type="PROSITE" id="PS00137">
    <property type="entry name" value="SUBTILASE_HIS"/>
    <property type="match status" value="1"/>
</dbReference>
<dbReference type="OrthoDB" id="3586357at2"/>
<dbReference type="RefSeq" id="WP_143447226.1">
    <property type="nucleotide sequence ID" value="NZ_FWXV01000020.1"/>
</dbReference>
<dbReference type="AlphaFoldDB" id="A0A1Y5Y928"/>
<evidence type="ECO:0000256" key="2">
    <source>
        <dbReference type="ARBA" id="ARBA00022670"/>
    </source>
</evidence>
<dbReference type="GO" id="GO:0006508">
    <property type="term" value="P:proteolysis"/>
    <property type="evidence" value="ECO:0007669"/>
    <property type="project" value="UniProtKB-KW"/>
</dbReference>
<evidence type="ECO:0000256" key="3">
    <source>
        <dbReference type="ARBA" id="ARBA00022801"/>
    </source>
</evidence>
<keyword evidence="8" id="KW-0732">Signal</keyword>
<evidence type="ECO:0000256" key="6">
    <source>
        <dbReference type="PROSITE-ProRule" id="PRU01240"/>
    </source>
</evidence>
<evidence type="ECO:0000256" key="1">
    <source>
        <dbReference type="ARBA" id="ARBA00011073"/>
    </source>
</evidence>
<evidence type="ECO:0000256" key="8">
    <source>
        <dbReference type="SAM" id="SignalP"/>
    </source>
</evidence>
<feature type="active site" description="Charge relay system" evidence="5 6">
    <location>
        <position position="238"/>
    </location>
</feature>
<feature type="active site" description="Charge relay system" evidence="5 6">
    <location>
        <position position="411"/>
    </location>
</feature>
<evidence type="ECO:0000256" key="7">
    <source>
        <dbReference type="RuleBase" id="RU003355"/>
    </source>
</evidence>
<dbReference type="InterPro" id="IPR015500">
    <property type="entry name" value="Peptidase_S8_subtilisin-rel"/>
</dbReference>
<feature type="active site" description="Charge relay system" evidence="5 6">
    <location>
        <position position="207"/>
    </location>
</feature>
<dbReference type="Pfam" id="PF00082">
    <property type="entry name" value="Peptidase_S8"/>
    <property type="match status" value="1"/>
</dbReference>
<dbReference type="Proteomes" id="UP000192674">
    <property type="component" value="Unassembled WGS sequence"/>
</dbReference>
<dbReference type="InterPro" id="IPR036852">
    <property type="entry name" value="Peptidase_S8/S53_dom_sf"/>
</dbReference>
<dbReference type="EMBL" id="FWXV01000020">
    <property type="protein sequence ID" value="SMD27086.1"/>
    <property type="molecule type" value="Genomic_DNA"/>
</dbReference>
<proteinExistence type="inferred from homology"/>
<keyword evidence="3 6" id="KW-0378">Hydrolase</keyword>
<dbReference type="InterPro" id="IPR050131">
    <property type="entry name" value="Peptidase_S8_subtilisin-like"/>
</dbReference>
<dbReference type="PANTHER" id="PTHR43806">
    <property type="entry name" value="PEPTIDASE S8"/>
    <property type="match status" value="1"/>
</dbReference>
<keyword evidence="4 6" id="KW-0720">Serine protease</keyword>
<sequence>MKRAIRTVVATAILCGATTASGQANTVTDGDNGQVVTLVTGDRVLLGASGGTRVTPVAGEGRAGTRFSIRQQGDHTYVIPSDAARLVTIGQLDLQLFDVAMLAREGYDDRPDLPLIVQGGVAAKSLAGTEKVRQLAAIDGTAVRLSKTNSTFWRSLISNGTLTSGVRKVWLDRKLHLTLDRSVPQIGAPSAWQAGYTGAGVKVAVLDSGVDATHPDLAGKIALQKNFTTEPDTDLAGHGTHVASTVASVDPVYRGVAPSASLLIGKVCLGNGQCDLSAVLTAMEWASTEQHAKVVNMSMGGQDQPGDDPIEQTINRLTAQNGTLFVLGAGNNGQGGQQTVASPSTANAALSVGAVDRNDAVAPFSGQGPRIGDHAIKPDLTAPGVGIVAARSKDGIMGTPGELRMPGTGTSMSSPHVAGAAALLFQQHPDWTPAQVKAALMASATPSADASAFQQGAGRVDLAKAITQKILPEQPSISFGKALWPHNDDQLIKRTLTYRNMGDTDVTLALRVDATGPDGKPATTFTLSATSLTIPAGGTASVDITADTRGEHPDGNYTGQVIATGTGTSVRTPVAVVREVESYNVTVTALDRNGKATSHFMALAGSYEGHNPEYSVDEDSTMHIRAPRGHYVLATELRNGQDGTDLVTAPWVDLSADRVITVDARTAKPVTVTVDRANASLVAGTIGSVILPDGGGFLAGWIETPDLSKVGTAQIGPDAPAGRFTGGQQAMFAVAGADGEFKDSPYVYNLAWFTPGKAYTGSRHVRDSKLATVRTENLLQGKGGTGAKGAIASSTQLPTAMFPGTPLLPMSLPSTRDELFTTEGVTWTGFFFQLGASQDPDQADVQQQALLRTYQPGRRSAERWNGAVFGPSLPQRAGDTRWANQEADRSMIFQVPLFGSAPDTVGRSKLDSAHSSVLRDGTKVCESDDVVCRIPGAQPQGRYRVATEAARSLTDTSTKVSVVWDVCYDGTPALPVQVVRFAPVLDAANSAPGARAFEVPVSVQRNPGSKAADVASLTVDVSYDGGAHWQQAPLINGQVLLQHPASGYVSLRAKATDTAGNTVEQTIMRAYRLR</sequence>
<dbReference type="GO" id="GO:0004252">
    <property type="term" value="F:serine-type endopeptidase activity"/>
    <property type="evidence" value="ECO:0007669"/>
    <property type="project" value="UniProtKB-UniRule"/>
</dbReference>
<evidence type="ECO:0000256" key="5">
    <source>
        <dbReference type="PIRSR" id="PIRSR615500-1"/>
    </source>
</evidence>
<dbReference type="PROSITE" id="PS00138">
    <property type="entry name" value="SUBTILASE_SER"/>
    <property type="match status" value="1"/>
</dbReference>